<feature type="transmembrane region" description="Helical" evidence="1">
    <location>
        <begin position="164"/>
        <end position="187"/>
    </location>
</feature>
<dbReference type="AlphaFoldDB" id="A0A9P5G956"/>
<evidence type="ECO:0000313" key="5">
    <source>
        <dbReference type="Proteomes" id="UP000750522"/>
    </source>
</evidence>
<dbReference type="CDD" id="cd08760">
    <property type="entry name" value="Cyt_b561_FRRS1_like"/>
    <property type="match status" value="1"/>
</dbReference>
<evidence type="ECO:0000313" key="4">
    <source>
        <dbReference type="EMBL" id="KAF5104230.1"/>
    </source>
</evidence>
<keyword evidence="1" id="KW-0812">Transmembrane</keyword>
<proteinExistence type="predicted"/>
<name>A0A9P5G956_GEOCN</name>
<evidence type="ECO:0008006" key="6">
    <source>
        <dbReference type="Google" id="ProtNLM"/>
    </source>
</evidence>
<feature type="transmembrane region" description="Helical" evidence="1">
    <location>
        <begin position="93"/>
        <end position="112"/>
    </location>
</feature>
<protein>
    <recommendedName>
        <fullName evidence="6">Cytochrome b561 domain-containing protein</fullName>
    </recommendedName>
</protein>
<dbReference type="EMBL" id="QQZK01000011">
    <property type="protein sequence ID" value="KAF5104230.1"/>
    <property type="molecule type" value="Genomic_DNA"/>
</dbReference>
<evidence type="ECO:0000259" key="3">
    <source>
        <dbReference type="Pfam" id="PF10355"/>
    </source>
</evidence>
<dbReference type="PANTHER" id="PTHR31685">
    <property type="entry name" value="INTEGRAL MEMBRANE PROTEIN (AFU_ORTHOLOGUE AFUA_6G12730)-RELATED"/>
    <property type="match status" value="1"/>
</dbReference>
<dbReference type="Pfam" id="PF10355">
    <property type="entry name" value="Ytp1"/>
    <property type="match status" value="1"/>
</dbReference>
<feature type="domain" description="DUF2427" evidence="2">
    <location>
        <begin position="13"/>
        <end position="112"/>
    </location>
</feature>
<keyword evidence="1" id="KW-0472">Membrane</keyword>
<evidence type="ECO:0000256" key="1">
    <source>
        <dbReference type="SAM" id="Phobius"/>
    </source>
</evidence>
<keyword evidence="1" id="KW-1133">Transmembrane helix</keyword>
<gene>
    <name evidence="4" type="ORF">DV451_000838</name>
</gene>
<dbReference type="Pfam" id="PF10348">
    <property type="entry name" value="DUF2427"/>
    <property type="match status" value="1"/>
</dbReference>
<accession>A0A9P5G956</accession>
<feature type="domain" description="Protein YTP1-like C-terminal" evidence="3">
    <location>
        <begin position="140"/>
        <end position="381"/>
    </location>
</feature>
<dbReference type="PANTHER" id="PTHR31685:SF2">
    <property type="entry name" value="PROTEIN YTP1"/>
    <property type="match status" value="1"/>
</dbReference>
<evidence type="ECO:0000259" key="2">
    <source>
        <dbReference type="Pfam" id="PF10348"/>
    </source>
</evidence>
<feature type="transmembrane region" description="Helical" evidence="1">
    <location>
        <begin position="55"/>
        <end position="73"/>
    </location>
</feature>
<dbReference type="InterPro" id="IPR018825">
    <property type="entry name" value="DUF2427"/>
</dbReference>
<comment type="caution">
    <text evidence="4">The sequence shown here is derived from an EMBL/GenBank/DDBJ whole genome shotgun (WGS) entry which is preliminary data.</text>
</comment>
<dbReference type="Proteomes" id="UP000750522">
    <property type="component" value="Unassembled WGS sequence"/>
</dbReference>
<feature type="transmembrane region" description="Helical" evidence="1">
    <location>
        <begin position="27"/>
        <end position="48"/>
    </location>
</feature>
<feature type="transmembrane region" description="Helical" evidence="1">
    <location>
        <begin position="289"/>
        <end position="310"/>
    </location>
</feature>
<organism evidence="4 5">
    <name type="scientific">Geotrichum candidum</name>
    <name type="common">Oospora lactis</name>
    <name type="synonym">Dipodascus geotrichum</name>
    <dbReference type="NCBI Taxonomy" id="1173061"/>
    <lineage>
        <taxon>Eukaryota</taxon>
        <taxon>Fungi</taxon>
        <taxon>Dikarya</taxon>
        <taxon>Ascomycota</taxon>
        <taxon>Saccharomycotina</taxon>
        <taxon>Dipodascomycetes</taxon>
        <taxon>Dipodascales</taxon>
        <taxon>Dipodascaceae</taxon>
        <taxon>Geotrichum</taxon>
    </lineage>
</organism>
<sequence length="449" mass="50253">MLFGRHEHSANLEEGTYVSPDPIDGVLWAHILIMMFTFGILFPVGLVLGLSRNRWHVPVQTLAGLLAITGYFIGHHHKGREFPSDNIHSKFGGWVMLMALSQIIIGVLLKLHINKGFLGKVRQVMVKIHYIIAVLIPIVSWVQIGFGVITLEGFCHADHLGQCLAHGIMGSSFIAYGFVLAIMLYFGEKALASRNKSQEFYDSCIITAWGIVNTFTEHRWGQSWSHGDYQHTSMGIIWWCAGMVGILLSKNWSTGEPKRNHIPALVLIFTGWAMSEHAQHLMISTKVHAFFGLALMAAGFTRIIEISFVLKDANSDSRAIKAFQHLPPLLLVESGICFIGANEEQLQLLSAVGIDHSSYLLVLSSCAFLLYLLILGLITLYKYLQDTNEENQWKHGHVAIPSSDDQQIELNNMYQAPPQQSGVRRDSIDIVLDDDYEADAESLRHIPLR</sequence>
<feature type="transmembrane region" description="Helical" evidence="1">
    <location>
        <begin position="361"/>
        <end position="384"/>
    </location>
</feature>
<reference evidence="4" key="1">
    <citation type="journal article" date="2020" name="Front. Microbiol.">
        <title>Phenotypic and Genetic Characterization of the Cheese Ripening Yeast Geotrichum candidum.</title>
        <authorList>
            <person name="Perkins V."/>
            <person name="Vignola S."/>
            <person name="Lessard M.H."/>
            <person name="Plante P.L."/>
            <person name="Corbeil J."/>
            <person name="Dugat-Bony E."/>
            <person name="Frenette M."/>
            <person name="Labrie S."/>
        </authorList>
    </citation>
    <scope>NUCLEOTIDE SEQUENCE</scope>
    <source>
        <strain evidence="4">LMA-70</strain>
    </source>
</reference>
<feature type="transmembrane region" description="Helical" evidence="1">
    <location>
        <begin position="124"/>
        <end position="144"/>
    </location>
</feature>
<dbReference type="InterPro" id="IPR018827">
    <property type="entry name" value="YTP1_C"/>
</dbReference>
<reference evidence="4" key="2">
    <citation type="submission" date="2020-01" db="EMBL/GenBank/DDBJ databases">
        <authorList>
            <person name="Perkins V."/>
            <person name="Lessard M.-H."/>
            <person name="Dugat-Bony E."/>
            <person name="Frenette M."/>
            <person name="Labrie S."/>
        </authorList>
    </citation>
    <scope>NUCLEOTIDE SEQUENCE</scope>
    <source>
        <strain evidence="4">LMA-70</strain>
    </source>
</reference>